<dbReference type="PANTHER" id="PTHR40516">
    <property type="entry name" value="ANTITOXIN CHPS-RELATED"/>
    <property type="match status" value="1"/>
</dbReference>
<dbReference type="OrthoDB" id="9795766at2"/>
<dbReference type="RefSeq" id="WP_026745319.1">
    <property type="nucleotide sequence ID" value="NZ_AP019823.1"/>
</dbReference>
<reference evidence="3 4" key="1">
    <citation type="submission" date="2019-07" db="EMBL/GenBank/DDBJ databases">
        <title>Complete Genome Sequence of Leptotrichia hofstadii Strain JCM16775.</title>
        <authorList>
            <person name="Watanabe S."/>
            <person name="Cui L."/>
        </authorList>
    </citation>
    <scope>NUCLEOTIDE SEQUENCE [LARGE SCALE GENOMIC DNA]</scope>
    <source>
        <strain evidence="3 4">JCM16775</strain>
    </source>
</reference>
<dbReference type="GO" id="GO:0097351">
    <property type="term" value="F:toxin sequestering activity"/>
    <property type="evidence" value="ECO:0007669"/>
    <property type="project" value="InterPro"/>
</dbReference>
<dbReference type="AlphaFoldDB" id="A0A510JER4"/>
<evidence type="ECO:0000259" key="2">
    <source>
        <dbReference type="PROSITE" id="PS51740"/>
    </source>
</evidence>
<keyword evidence="1" id="KW-0238">DNA-binding</keyword>
<dbReference type="PROSITE" id="PS51740">
    <property type="entry name" value="SPOVT_ABRB"/>
    <property type="match status" value="1"/>
</dbReference>
<dbReference type="InterPro" id="IPR037914">
    <property type="entry name" value="SpoVT-AbrB_sf"/>
</dbReference>
<evidence type="ECO:0000256" key="1">
    <source>
        <dbReference type="PROSITE-ProRule" id="PRU01076"/>
    </source>
</evidence>
<dbReference type="EMBL" id="AP019823">
    <property type="protein sequence ID" value="BBM37734.1"/>
    <property type="molecule type" value="Genomic_DNA"/>
</dbReference>
<dbReference type="InterPro" id="IPR007159">
    <property type="entry name" value="SpoVT-AbrB_dom"/>
</dbReference>
<sequence length="83" mass="9906">MAEVLKIQKWGNSQGIRLPKKILEMLDLKVNDTILIEEEDDCLKLKKIKKEKRKTIKELFANYNEDYEKKEIDWGEPVGKEVW</sequence>
<organism evidence="3 4">
    <name type="scientific">Leptotrichia hofstadii</name>
    <dbReference type="NCBI Taxonomy" id="157688"/>
    <lineage>
        <taxon>Bacteria</taxon>
        <taxon>Fusobacteriati</taxon>
        <taxon>Fusobacteriota</taxon>
        <taxon>Fusobacteriia</taxon>
        <taxon>Fusobacteriales</taxon>
        <taxon>Leptotrichiaceae</taxon>
        <taxon>Leptotrichia</taxon>
    </lineage>
</organism>
<dbReference type="Gene3D" id="2.10.260.10">
    <property type="match status" value="1"/>
</dbReference>
<proteinExistence type="predicted"/>
<evidence type="ECO:0000313" key="3">
    <source>
        <dbReference type="EMBL" id="BBM37734.1"/>
    </source>
</evidence>
<dbReference type="GO" id="GO:0003677">
    <property type="term" value="F:DNA binding"/>
    <property type="evidence" value="ECO:0007669"/>
    <property type="project" value="UniProtKB-UniRule"/>
</dbReference>
<evidence type="ECO:0000313" key="4">
    <source>
        <dbReference type="Proteomes" id="UP000321892"/>
    </source>
</evidence>
<feature type="domain" description="SpoVT-AbrB" evidence="2">
    <location>
        <begin position="5"/>
        <end position="50"/>
    </location>
</feature>
<dbReference type="SMART" id="SM00966">
    <property type="entry name" value="SpoVT_AbrB"/>
    <property type="match status" value="1"/>
</dbReference>
<dbReference type="InterPro" id="IPR039052">
    <property type="entry name" value="Antitox_PemI-like"/>
</dbReference>
<dbReference type="KEGG" id="lhf:JCM16775_0424"/>
<name>A0A510JER4_9FUSO</name>
<keyword evidence="4" id="KW-1185">Reference proteome</keyword>
<dbReference type="SUPFAM" id="SSF89447">
    <property type="entry name" value="AbrB/MazE/MraZ-like"/>
    <property type="match status" value="1"/>
</dbReference>
<dbReference type="Pfam" id="PF04014">
    <property type="entry name" value="MazE_antitoxin"/>
    <property type="match status" value="1"/>
</dbReference>
<protein>
    <recommendedName>
        <fullName evidence="2">SpoVT-AbrB domain-containing protein</fullName>
    </recommendedName>
</protein>
<accession>A0A510JER4</accession>
<dbReference type="Proteomes" id="UP000321892">
    <property type="component" value="Chromosome"/>
</dbReference>
<dbReference type="PANTHER" id="PTHR40516:SF1">
    <property type="entry name" value="ANTITOXIN CHPS-RELATED"/>
    <property type="match status" value="1"/>
</dbReference>
<gene>
    <name evidence="3" type="ORF">JCM16775_0424</name>
</gene>